<dbReference type="Pfam" id="PF18977">
    <property type="entry name" value="DUF5713"/>
    <property type="match status" value="1"/>
</dbReference>
<dbReference type="Proteomes" id="UP001549363">
    <property type="component" value="Unassembled WGS sequence"/>
</dbReference>
<accession>A0ABV2PHA4</accession>
<dbReference type="InterPro" id="IPR043767">
    <property type="entry name" value="DUF5713"/>
</dbReference>
<dbReference type="EMBL" id="JBEPSB010000004">
    <property type="protein sequence ID" value="MET4560300.1"/>
    <property type="molecule type" value="Genomic_DNA"/>
</dbReference>
<proteinExistence type="predicted"/>
<comment type="caution">
    <text evidence="2">The sequence shown here is derived from an EMBL/GenBank/DDBJ whole genome shotgun (WGS) entry which is preliminary data.</text>
</comment>
<name>A0ABV2PHA4_9BACI</name>
<keyword evidence="3" id="KW-1185">Reference proteome</keyword>
<sequence>MTKEMNYLVDMYRDSYFPDFLVDKMKATIEVFANYLEHGAYTEETVQQKLDEMTDKLNELAEEFEENGSQIETVARESIADTVFLVLKAYNIDIDIEEAIRNRDW</sequence>
<feature type="coiled-coil region" evidence="1">
    <location>
        <begin position="43"/>
        <end position="70"/>
    </location>
</feature>
<evidence type="ECO:0000313" key="2">
    <source>
        <dbReference type="EMBL" id="MET4560300.1"/>
    </source>
</evidence>
<organism evidence="2 3">
    <name type="scientific">Lysinibacillus parviboronicapiens</name>
    <dbReference type="NCBI Taxonomy" id="436516"/>
    <lineage>
        <taxon>Bacteria</taxon>
        <taxon>Bacillati</taxon>
        <taxon>Bacillota</taxon>
        <taxon>Bacilli</taxon>
        <taxon>Bacillales</taxon>
        <taxon>Bacillaceae</taxon>
        <taxon>Lysinibacillus</taxon>
    </lineage>
</organism>
<protein>
    <submittedName>
        <fullName evidence="2">Uncharacterized protein (UPF0305 family)</fullName>
    </submittedName>
</protein>
<dbReference type="RefSeq" id="WP_107949064.1">
    <property type="nucleotide sequence ID" value="NZ_CP073713.1"/>
</dbReference>
<evidence type="ECO:0000313" key="3">
    <source>
        <dbReference type="Proteomes" id="UP001549363"/>
    </source>
</evidence>
<gene>
    <name evidence="2" type="ORF">ABIA69_001444</name>
</gene>
<reference evidence="2 3" key="1">
    <citation type="submission" date="2024-06" db="EMBL/GenBank/DDBJ databases">
        <title>Sorghum-associated microbial communities from plants grown in Nebraska, USA.</title>
        <authorList>
            <person name="Schachtman D."/>
        </authorList>
    </citation>
    <scope>NUCLEOTIDE SEQUENCE [LARGE SCALE GENOMIC DNA]</scope>
    <source>
        <strain evidence="2 3">736</strain>
    </source>
</reference>
<evidence type="ECO:0000256" key="1">
    <source>
        <dbReference type="SAM" id="Coils"/>
    </source>
</evidence>
<keyword evidence="1" id="KW-0175">Coiled coil</keyword>